<dbReference type="Proteomes" id="UP001596527">
    <property type="component" value="Unassembled WGS sequence"/>
</dbReference>
<dbReference type="GO" id="GO:0004590">
    <property type="term" value="F:orotidine-5'-phosphate decarboxylase activity"/>
    <property type="evidence" value="ECO:0007669"/>
    <property type="project" value="UniProtKB-EC"/>
</dbReference>
<dbReference type="InterPro" id="IPR013785">
    <property type="entry name" value="Aldolase_TIM"/>
</dbReference>
<comment type="similarity">
    <text evidence="2">Belongs to the OMP decarboxylase family. Type 2 subfamily.</text>
</comment>
<dbReference type="EC" id="4.1.1.23" evidence="7"/>
<dbReference type="NCBIfam" id="TIGR02127">
    <property type="entry name" value="pyrF_sub2"/>
    <property type="match status" value="1"/>
</dbReference>
<dbReference type="InterPro" id="IPR011060">
    <property type="entry name" value="RibuloseP-bd_barrel"/>
</dbReference>
<evidence type="ECO:0000313" key="9">
    <source>
        <dbReference type="EMBL" id="MFC7580405.1"/>
    </source>
</evidence>
<evidence type="ECO:0000256" key="4">
    <source>
        <dbReference type="ARBA" id="ARBA00022975"/>
    </source>
</evidence>
<dbReference type="InterPro" id="IPR011995">
    <property type="entry name" value="OMPdecase_type-2"/>
</dbReference>
<reference evidence="10" key="1">
    <citation type="journal article" date="2019" name="Int. J. Syst. Evol. Microbiol.">
        <title>The Global Catalogue of Microorganisms (GCM) 10K type strain sequencing project: providing services to taxonomists for standard genome sequencing and annotation.</title>
        <authorList>
            <consortium name="The Broad Institute Genomics Platform"/>
            <consortium name="The Broad Institute Genome Sequencing Center for Infectious Disease"/>
            <person name="Wu L."/>
            <person name="Ma J."/>
        </authorList>
    </citation>
    <scope>NUCLEOTIDE SEQUENCE [LARGE SCALE GENOMIC DNA]</scope>
    <source>
        <strain evidence="10">CCUG 56698</strain>
    </source>
</reference>
<comment type="caution">
    <text evidence="9">The sequence shown here is derived from an EMBL/GenBank/DDBJ whole genome shotgun (WGS) entry which is preliminary data.</text>
</comment>
<feature type="domain" description="Orotidine 5'-phosphate decarboxylase" evidence="8">
    <location>
        <begin position="27"/>
        <end position="279"/>
    </location>
</feature>
<gene>
    <name evidence="9" type="primary">pyrF</name>
    <name evidence="9" type="ORF">ACFQWG_04110</name>
</gene>
<evidence type="ECO:0000256" key="5">
    <source>
        <dbReference type="ARBA" id="ARBA00023239"/>
    </source>
</evidence>
<proteinExistence type="inferred from homology"/>
<dbReference type="SMART" id="SM00934">
    <property type="entry name" value="OMPdecase"/>
    <property type="match status" value="1"/>
</dbReference>
<evidence type="ECO:0000313" key="10">
    <source>
        <dbReference type="Proteomes" id="UP001596527"/>
    </source>
</evidence>
<dbReference type="InterPro" id="IPR001754">
    <property type="entry name" value="OMPdeCOase_dom"/>
</dbReference>
<dbReference type="SUPFAM" id="SSF51366">
    <property type="entry name" value="Ribulose-phoshate binding barrel"/>
    <property type="match status" value="1"/>
</dbReference>
<protein>
    <recommendedName>
        <fullName evidence="7">Orotidine-5'-phosphate decarboxylase</fullName>
        <ecNumber evidence="7">4.1.1.23</ecNumber>
    </recommendedName>
</protein>
<comment type="catalytic activity">
    <reaction evidence="6">
        <text>orotidine 5'-phosphate + H(+) = UMP + CO2</text>
        <dbReference type="Rhea" id="RHEA:11596"/>
        <dbReference type="ChEBI" id="CHEBI:15378"/>
        <dbReference type="ChEBI" id="CHEBI:16526"/>
        <dbReference type="ChEBI" id="CHEBI:57538"/>
        <dbReference type="ChEBI" id="CHEBI:57865"/>
        <dbReference type="EC" id="4.1.1.23"/>
    </reaction>
</comment>
<keyword evidence="4" id="KW-0665">Pyrimidine biosynthesis</keyword>
<dbReference type="RefSeq" id="WP_380972380.1">
    <property type="nucleotide sequence ID" value="NZ_JBHTEF010000001.1"/>
</dbReference>
<dbReference type="Pfam" id="PF00215">
    <property type="entry name" value="OMPdecase"/>
    <property type="match status" value="1"/>
</dbReference>
<sequence length="296" mass="29510">MGDEGGAAIRAGGFGDRLAGAMSEFGPLCVGVDPHASLLRAWGLEDDVEGLRRFSLTVVEALAGRVAALKPQAAFFERHGSAGVAVLEEVIAGCRGTGTQCVVDAKRGDIGSTMAGYADAYLGEGSPLAGDAVTLSPYLGLGSLLPALDAARESGRGVFVLALTSNPEGASVQGAAGPDGSTVAAGVVGGVEQWNRGCDFSHIAPGGVVVGATVGDAARRFGVPLADFHGPILAPGFGAQGAGSEQVRAVFKGALDRVLPSSSRAVLAQGPGVAGLRRAAGQACDQLQPILTGTNH</sequence>
<organism evidence="9 10">
    <name type="scientific">Schaalia naturae</name>
    <dbReference type="NCBI Taxonomy" id="635203"/>
    <lineage>
        <taxon>Bacteria</taxon>
        <taxon>Bacillati</taxon>
        <taxon>Actinomycetota</taxon>
        <taxon>Actinomycetes</taxon>
        <taxon>Actinomycetales</taxon>
        <taxon>Actinomycetaceae</taxon>
        <taxon>Schaalia</taxon>
    </lineage>
</organism>
<dbReference type="EMBL" id="JBHTEF010000001">
    <property type="protein sequence ID" value="MFC7580405.1"/>
    <property type="molecule type" value="Genomic_DNA"/>
</dbReference>
<evidence type="ECO:0000256" key="2">
    <source>
        <dbReference type="ARBA" id="ARBA00008847"/>
    </source>
</evidence>
<evidence type="ECO:0000256" key="1">
    <source>
        <dbReference type="ARBA" id="ARBA00004861"/>
    </source>
</evidence>
<accession>A0ABW2SJW7</accession>
<dbReference type="PANTHER" id="PTHR43375:SF1">
    <property type="entry name" value="OROTIDINE 5'-PHOSPHATE DECARBOXYLASE"/>
    <property type="match status" value="1"/>
</dbReference>
<keyword evidence="3" id="KW-0210">Decarboxylase</keyword>
<name>A0ABW2SJW7_9ACTO</name>
<evidence type="ECO:0000256" key="6">
    <source>
        <dbReference type="ARBA" id="ARBA00049157"/>
    </source>
</evidence>
<evidence type="ECO:0000256" key="7">
    <source>
        <dbReference type="NCBIfam" id="TIGR02127"/>
    </source>
</evidence>
<keyword evidence="5 9" id="KW-0456">Lyase</keyword>
<keyword evidence="10" id="KW-1185">Reference proteome</keyword>
<dbReference type="CDD" id="cd04725">
    <property type="entry name" value="OMP_decarboxylase_like"/>
    <property type="match status" value="1"/>
</dbReference>
<evidence type="ECO:0000256" key="3">
    <source>
        <dbReference type="ARBA" id="ARBA00022793"/>
    </source>
</evidence>
<evidence type="ECO:0000259" key="8">
    <source>
        <dbReference type="SMART" id="SM00934"/>
    </source>
</evidence>
<dbReference type="Gene3D" id="3.20.20.70">
    <property type="entry name" value="Aldolase class I"/>
    <property type="match status" value="1"/>
</dbReference>
<dbReference type="PANTHER" id="PTHR43375">
    <property type="entry name" value="OROTIDINE 5'-PHOSPHATE DECARBOXYLASE"/>
    <property type="match status" value="1"/>
</dbReference>
<comment type="pathway">
    <text evidence="1">Pyrimidine metabolism; UMP biosynthesis via de novo pathway; UMP from orotate: step 2/2.</text>
</comment>